<comment type="caution">
    <text evidence="3">The sequence shown here is derived from an EMBL/GenBank/DDBJ whole genome shotgun (WGS) entry which is preliminary data.</text>
</comment>
<organism evidence="3 4">
    <name type="scientific">Zasmidium cellare</name>
    <name type="common">Wine cellar mold</name>
    <name type="synonym">Racodium cellare</name>
    <dbReference type="NCBI Taxonomy" id="395010"/>
    <lineage>
        <taxon>Eukaryota</taxon>
        <taxon>Fungi</taxon>
        <taxon>Dikarya</taxon>
        <taxon>Ascomycota</taxon>
        <taxon>Pezizomycotina</taxon>
        <taxon>Dothideomycetes</taxon>
        <taxon>Dothideomycetidae</taxon>
        <taxon>Mycosphaerellales</taxon>
        <taxon>Mycosphaerellaceae</taxon>
        <taxon>Zasmidium</taxon>
    </lineage>
</organism>
<reference evidence="3 4" key="1">
    <citation type="journal article" date="2023" name="G3 (Bethesda)">
        <title>A chromosome-level genome assembly of Zasmidium syzygii isolated from banana leaves.</title>
        <authorList>
            <person name="van Westerhoven A.C."/>
            <person name="Mehrabi R."/>
            <person name="Talebi R."/>
            <person name="Steentjes M.B.F."/>
            <person name="Corcolon B."/>
            <person name="Chong P.A."/>
            <person name="Kema G.H.J."/>
            <person name="Seidl M.F."/>
        </authorList>
    </citation>
    <scope>NUCLEOTIDE SEQUENCE [LARGE SCALE GENOMIC DNA]</scope>
    <source>
        <strain evidence="3 4">P124</strain>
    </source>
</reference>
<keyword evidence="4" id="KW-1185">Reference proteome</keyword>
<dbReference type="Pfam" id="PF24864">
    <property type="entry name" value="DUF7730"/>
    <property type="match status" value="1"/>
</dbReference>
<dbReference type="Proteomes" id="UP001305779">
    <property type="component" value="Unassembled WGS sequence"/>
</dbReference>
<evidence type="ECO:0000259" key="2">
    <source>
        <dbReference type="Pfam" id="PF24864"/>
    </source>
</evidence>
<sequence length="400" mass="45871">MVSARRTRIHKPKYNPLKKDSKSAVAKHALRQRNEKTRRQHAFLEWRAQHVLFKVAVPESTCECCESTSTPAEDPNEMKFDDNGYPIMKKNFRGIFANPLAHPAGPDPEPYDIPAKSTPEDKDEAEKKPFRFLDLPAELRNRIYEIALRRETQPVCVNDNLLRPSTDMPDLGNVLQCCTCNYICTPCQLHEALGTGSMALASACKQLHAETLPITYKMNQFSLHNLYYLMAFLSIIGDAGRKCVKSLRFDWKLPEDESHALETFVSHAKAYMLLLQCKQLTTLWIDLDVVNLLSYRGDGQRYRVMKRDMSETKAIGLMYSLRGLEEIRVRWRHVEGLVMEDWVKAMMGVWRLPRETDGSLAVPVEAEMTMDKKKEWCSVFWKKKAGGEESSLGRDIPIAL</sequence>
<evidence type="ECO:0000256" key="1">
    <source>
        <dbReference type="SAM" id="MobiDB-lite"/>
    </source>
</evidence>
<accession>A0ABR0EDX2</accession>
<proteinExistence type="predicted"/>
<gene>
    <name evidence="3" type="ORF">PRZ48_009996</name>
</gene>
<dbReference type="InterPro" id="IPR038883">
    <property type="entry name" value="AN11006-like"/>
</dbReference>
<feature type="region of interest" description="Disordered" evidence="1">
    <location>
        <begin position="102"/>
        <end position="126"/>
    </location>
</feature>
<evidence type="ECO:0000313" key="4">
    <source>
        <dbReference type="Proteomes" id="UP001305779"/>
    </source>
</evidence>
<evidence type="ECO:0000313" key="3">
    <source>
        <dbReference type="EMBL" id="KAK4499481.1"/>
    </source>
</evidence>
<dbReference type="InterPro" id="IPR056632">
    <property type="entry name" value="DUF7730"/>
</dbReference>
<protein>
    <recommendedName>
        <fullName evidence="2">DUF7730 domain-containing protein</fullName>
    </recommendedName>
</protein>
<dbReference type="PANTHER" id="PTHR42085">
    <property type="entry name" value="F-BOX DOMAIN-CONTAINING PROTEIN"/>
    <property type="match status" value="1"/>
</dbReference>
<dbReference type="PANTHER" id="PTHR42085:SF2">
    <property type="entry name" value="F-BOX DOMAIN-CONTAINING PROTEIN"/>
    <property type="match status" value="1"/>
</dbReference>
<dbReference type="EMBL" id="JAXOVC010000007">
    <property type="protein sequence ID" value="KAK4499481.1"/>
    <property type="molecule type" value="Genomic_DNA"/>
</dbReference>
<name>A0ABR0EDX2_ZASCE</name>
<feature type="domain" description="DUF7730" evidence="2">
    <location>
        <begin position="132"/>
        <end position="255"/>
    </location>
</feature>